<keyword evidence="2" id="KW-1185">Reference proteome</keyword>
<dbReference type="RefSeq" id="WP_049693079.1">
    <property type="nucleotide sequence ID" value="NZ_CP016540.2"/>
</dbReference>
<proteinExistence type="predicted"/>
<sequence length="89" mass="10228">MKDVWMVKYGEHTIRVVNTWTNEKLFVDGVLQDEQIGLHFTSRLFGKVKNKDGEFKDVKVSVGACCLRMKCRIFVDSELIYTTEIQPGG</sequence>
<dbReference type="KEGG" id="pll:I858_009965"/>
<dbReference type="AlphaFoldDB" id="A0A1B1S2A4"/>
<reference evidence="1" key="1">
    <citation type="submission" date="2016-10" db="EMBL/GenBank/DDBJ databases">
        <authorList>
            <person name="See-Too W.S."/>
        </authorList>
    </citation>
    <scope>NUCLEOTIDE SEQUENCE</scope>
    <source>
        <strain evidence="1">L10.15</strain>
    </source>
</reference>
<dbReference type="EMBL" id="CP016540">
    <property type="protein sequence ID" value="ANU27312.1"/>
    <property type="molecule type" value="Genomic_DNA"/>
</dbReference>
<evidence type="ECO:0000313" key="2">
    <source>
        <dbReference type="Proteomes" id="UP000053354"/>
    </source>
</evidence>
<organism evidence="1 2">
    <name type="scientific">Planococcus versutus</name>
    <dbReference type="NCBI Taxonomy" id="1302659"/>
    <lineage>
        <taxon>Bacteria</taxon>
        <taxon>Bacillati</taxon>
        <taxon>Bacillota</taxon>
        <taxon>Bacilli</taxon>
        <taxon>Bacillales</taxon>
        <taxon>Caryophanaceae</taxon>
        <taxon>Planococcus</taxon>
    </lineage>
</organism>
<evidence type="ECO:0000313" key="1">
    <source>
        <dbReference type="EMBL" id="ANU27312.1"/>
    </source>
</evidence>
<dbReference type="OrthoDB" id="7067095at2"/>
<name>A0A1B1S2A4_9BACL</name>
<gene>
    <name evidence="1" type="ORF">I858_009965</name>
</gene>
<accession>A0A1B1S2A4</accession>
<dbReference type="Proteomes" id="UP000053354">
    <property type="component" value="Chromosome"/>
</dbReference>
<protein>
    <submittedName>
        <fullName evidence="1">Uncharacterized protein</fullName>
    </submittedName>
</protein>
<dbReference type="STRING" id="1302659.I858_009965"/>